<sequence length="239" mass="26938">MFRLRFGHGIRSLPSHGRLCLDPVRPSSLHGLRLETALPLILTTSVVQVRGVKTKTKVKLSDLPQGRIDIQPLPVGDEYNGPAYPTVVLQARRNMDKFVDCVLLTRVGGFYELYFEHAEEYAPLLNIKTSSKKTSAGPVPMAGFPFFQLDRFLKVLVQDLNRHVAIAEEFPNTAADKIKSGGLMHDRRVSRIITPGTLIDENFMDPYANNYVMAIHIDKDYLPRKSKSNVPLEQELAPW</sequence>
<evidence type="ECO:0000313" key="3">
    <source>
        <dbReference type="Proteomes" id="UP001338125"/>
    </source>
</evidence>
<organism evidence="2 3">
    <name type="scientific">Cladobotryum mycophilum</name>
    <dbReference type="NCBI Taxonomy" id="491253"/>
    <lineage>
        <taxon>Eukaryota</taxon>
        <taxon>Fungi</taxon>
        <taxon>Dikarya</taxon>
        <taxon>Ascomycota</taxon>
        <taxon>Pezizomycotina</taxon>
        <taxon>Sordariomycetes</taxon>
        <taxon>Hypocreomycetidae</taxon>
        <taxon>Hypocreales</taxon>
        <taxon>Hypocreaceae</taxon>
        <taxon>Cladobotryum</taxon>
    </lineage>
</organism>
<feature type="domain" description="DNA mismatch repair protein MutS-like N-terminal" evidence="1">
    <location>
        <begin position="97"/>
        <end position="201"/>
    </location>
</feature>
<accession>A0ABR0SE10</accession>
<evidence type="ECO:0000259" key="1">
    <source>
        <dbReference type="Pfam" id="PF01624"/>
    </source>
</evidence>
<dbReference type="Pfam" id="PF01624">
    <property type="entry name" value="MutS_I"/>
    <property type="match status" value="1"/>
</dbReference>
<name>A0ABR0SE10_9HYPO</name>
<dbReference type="SUPFAM" id="SSF55271">
    <property type="entry name" value="DNA repair protein MutS, domain I"/>
    <property type="match status" value="1"/>
</dbReference>
<protein>
    <submittedName>
        <fullName evidence="2">MutShomolog 1-like protein</fullName>
    </submittedName>
</protein>
<gene>
    <name evidence="2" type="ORF">PT974_08638</name>
</gene>
<dbReference type="InterPro" id="IPR016151">
    <property type="entry name" value="DNA_mismatch_repair_MutS_N"/>
</dbReference>
<dbReference type="Gene3D" id="3.40.1170.10">
    <property type="entry name" value="DNA repair protein MutS, domain I"/>
    <property type="match status" value="1"/>
</dbReference>
<dbReference type="InterPro" id="IPR007695">
    <property type="entry name" value="DNA_mismatch_repair_MutS-lik_N"/>
</dbReference>
<keyword evidence="3" id="KW-1185">Reference proteome</keyword>
<dbReference type="EMBL" id="JAVFKD010000014">
    <property type="protein sequence ID" value="KAK5990371.1"/>
    <property type="molecule type" value="Genomic_DNA"/>
</dbReference>
<dbReference type="Proteomes" id="UP001338125">
    <property type="component" value="Unassembled WGS sequence"/>
</dbReference>
<reference evidence="2 3" key="1">
    <citation type="submission" date="2024-01" db="EMBL/GenBank/DDBJ databases">
        <title>Complete genome of Cladobotryum mycophilum ATHUM6906.</title>
        <authorList>
            <person name="Christinaki A.C."/>
            <person name="Myridakis A.I."/>
            <person name="Kouvelis V.N."/>
        </authorList>
    </citation>
    <scope>NUCLEOTIDE SEQUENCE [LARGE SCALE GENOMIC DNA]</scope>
    <source>
        <strain evidence="2 3">ATHUM6906</strain>
    </source>
</reference>
<proteinExistence type="predicted"/>
<comment type="caution">
    <text evidence="2">The sequence shown here is derived from an EMBL/GenBank/DDBJ whole genome shotgun (WGS) entry which is preliminary data.</text>
</comment>
<evidence type="ECO:0000313" key="2">
    <source>
        <dbReference type="EMBL" id="KAK5990371.1"/>
    </source>
</evidence>